<dbReference type="InterPro" id="IPR036291">
    <property type="entry name" value="NAD(P)-bd_dom_sf"/>
</dbReference>
<dbReference type="InterPro" id="IPR006096">
    <property type="entry name" value="Glu/Leu/Phe/Val/Trp_DH_C"/>
</dbReference>
<comment type="caution">
    <text evidence="9">The sequence shown here is derived from an EMBL/GenBank/DDBJ whole genome shotgun (WGS) entry which is preliminary data.</text>
</comment>
<keyword evidence="5" id="KW-0547">Nucleotide-binding</keyword>
<dbReference type="GO" id="GO:0006538">
    <property type="term" value="P:L-glutamate catabolic process"/>
    <property type="evidence" value="ECO:0007669"/>
    <property type="project" value="TreeGrafter"/>
</dbReference>
<protein>
    <recommendedName>
        <fullName evidence="3">Glutamate dehydrogenase</fullName>
    </recommendedName>
</protein>
<evidence type="ECO:0000256" key="4">
    <source>
        <dbReference type="PIRSR" id="PIRSR000185-1"/>
    </source>
</evidence>
<dbReference type="Pfam" id="PF02812">
    <property type="entry name" value="ELFV_dehydrog_N"/>
    <property type="match status" value="1"/>
</dbReference>
<dbReference type="SUPFAM" id="SSF53223">
    <property type="entry name" value="Aminoacid dehydrogenase-like, N-terminal domain"/>
    <property type="match status" value="1"/>
</dbReference>
<evidence type="ECO:0000256" key="2">
    <source>
        <dbReference type="ARBA" id="ARBA00023002"/>
    </source>
</evidence>
<dbReference type="InterPro" id="IPR014362">
    <property type="entry name" value="Glu_DH"/>
</dbReference>
<dbReference type="CDD" id="cd01076">
    <property type="entry name" value="NAD_bind_1_Glu_DH"/>
    <property type="match status" value="1"/>
</dbReference>
<evidence type="ECO:0000256" key="6">
    <source>
        <dbReference type="PIRSR" id="PIRSR000185-3"/>
    </source>
</evidence>
<evidence type="ECO:0000313" key="9">
    <source>
        <dbReference type="EMBL" id="PIT97480.1"/>
    </source>
</evidence>
<dbReference type="InterPro" id="IPR033524">
    <property type="entry name" value="Glu/Leu/Phe/Val_DH_AS"/>
</dbReference>
<comment type="similarity">
    <text evidence="1 3 7">Belongs to the Glu/Leu/Phe/Val dehydrogenases family.</text>
</comment>
<accession>A0A2M6WXG1</accession>
<dbReference type="PANTHER" id="PTHR11606:SF13">
    <property type="entry name" value="GLUTAMATE DEHYDROGENASE 1, MITOCHONDRIAL"/>
    <property type="match status" value="1"/>
</dbReference>
<dbReference type="AlphaFoldDB" id="A0A2M6WXG1"/>
<keyword evidence="2 3" id="KW-0560">Oxidoreductase</keyword>
<evidence type="ECO:0000313" key="10">
    <source>
        <dbReference type="Proteomes" id="UP000228596"/>
    </source>
</evidence>
<dbReference type="PIRSF" id="PIRSF000185">
    <property type="entry name" value="Glu_DH"/>
    <property type="match status" value="1"/>
</dbReference>
<dbReference type="Gene3D" id="3.40.50.10860">
    <property type="entry name" value="Leucine Dehydrogenase, chain A, domain 1"/>
    <property type="match status" value="1"/>
</dbReference>
<dbReference type="Pfam" id="PF00208">
    <property type="entry name" value="ELFV_dehydrog"/>
    <property type="match status" value="1"/>
</dbReference>
<dbReference type="PANTHER" id="PTHR11606">
    <property type="entry name" value="GLUTAMATE DEHYDROGENASE"/>
    <property type="match status" value="1"/>
</dbReference>
<evidence type="ECO:0000256" key="1">
    <source>
        <dbReference type="ARBA" id="ARBA00006382"/>
    </source>
</evidence>
<keyword evidence="5" id="KW-0520">NAD</keyword>
<feature type="site" description="Important for catalysis" evidence="6">
    <location>
        <position position="141"/>
    </location>
</feature>
<feature type="binding site" evidence="5">
    <location>
        <position position="65"/>
    </location>
    <ligand>
        <name>substrate</name>
    </ligand>
</feature>
<dbReference type="InterPro" id="IPR006097">
    <property type="entry name" value="Glu/Leu/Phe/Val/Trp_DH_dimer"/>
</dbReference>
<dbReference type="Proteomes" id="UP000228596">
    <property type="component" value="Unassembled WGS sequence"/>
</dbReference>
<name>A0A2M6WXG1_9BACT</name>
<feature type="binding site" evidence="5">
    <location>
        <position position="354"/>
    </location>
    <ligand>
        <name>substrate</name>
    </ligand>
</feature>
<feature type="active site" description="Proton donor" evidence="4">
    <location>
        <position position="101"/>
    </location>
</feature>
<evidence type="ECO:0000256" key="7">
    <source>
        <dbReference type="RuleBase" id="RU004417"/>
    </source>
</evidence>
<evidence type="ECO:0000256" key="5">
    <source>
        <dbReference type="PIRSR" id="PIRSR000185-2"/>
    </source>
</evidence>
<dbReference type="InterPro" id="IPR046346">
    <property type="entry name" value="Aminoacid_DH-like_N_sf"/>
</dbReference>
<feature type="domain" description="Glutamate/phenylalanine/leucine/valine/L-tryptophan dehydrogenase C-terminal" evidence="8">
    <location>
        <begin position="178"/>
        <end position="418"/>
    </location>
</feature>
<dbReference type="GO" id="GO:0000166">
    <property type="term" value="F:nucleotide binding"/>
    <property type="evidence" value="ECO:0007669"/>
    <property type="project" value="UniProtKB-KW"/>
</dbReference>
<feature type="binding site" evidence="5">
    <location>
        <position position="185"/>
    </location>
    <ligand>
        <name>NAD(+)</name>
        <dbReference type="ChEBI" id="CHEBI:57540"/>
    </ligand>
</feature>
<dbReference type="Gene3D" id="3.40.50.720">
    <property type="entry name" value="NAD(P)-binding Rossmann-like Domain"/>
    <property type="match status" value="1"/>
</dbReference>
<dbReference type="PROSITE" id="PS00074">
    <property type="entry name" value="GLFV_DEHYDROGENASE"/>
    <property type="match status" value="1"/>
</dbReference>
<dbReference type="PRINTS" id="PR00082">
    <property type="entry name" value="GLFDHDRGNASE"/>
</dbReference>
<evidence type="ECO:0000259" key="8">
    <source>
        <dbReference type="SMART" id="SM00839"/>
    </source>
</evidence>
<feature type="binding site" evidence="5">
    <location>
        <position position="216"/>
    </location>
    <ligand>
        <name>NAD(+)</name>
        <dbReference type="ChEBI" id="CHEBI:57540"/>
    </ligand>
</feature>
<proteinExistence type="inferred from homology"/>
<sequence length="419" mass="46623">MSYEEIEGQIKSAGEKLKLDSSTIEQIYSPQRIIEANFPVKMDNGKVKIFKGYRVQHNNARGPFKGGIRYHEDTNIEEVKILAALMSLKTAVIDIPFGGGKGGVRVNPKEISQDELKRLTESFVKSISDFIGEKKDIPAPDVNTNAQIMKWFREEYEKITHQKAPGVITGKKLSDGGIKVRDEATGLGGAAVILEIAKQFSKPVKDITIVIQGFGNVGHHLAHHLAQMGFLIIAIADVDGGFMHEDGLDYYKTFKKVYHKKGKICDTCYCLIHGESTDCKIVTAESVLYQQADILIPAAIGEQITIKNADKIKAKVIVEMANHPVTHDAEKILKKKNVLIIPDILANSGGVLGSYFEWIENTTDKKMTYKQSQEKLIEKMRRATHEVLKTAEKFSVTPRESAYLLAISRIAKAIKSQKI</sequence>
<dbReference type="InterPro" id="IPR006095">
    <property type="entry name" value="Glu/Leu/Phe/Val/Trp_DH"/>
</dbReference>
<dbReference type="SUPFAM" id="SSF51735">
    <property type="entry name" value="NAD(P)-binding Rossmann-fold domains"/>
    <property type="match status" value="1"/>
</dbReference>
<gene>
    <name evidence="9" type="ORF">COT77_01160</name>
</gene>
<feature type="binding site" evidence="5">
    <location>
        <position position="89"/>
    </location>
    <ligand>
        <name>substrate</name>
    </ligand>
</feature>
<dbReference type="InterPro" id="IPR033922">
    <property type="entry name" value="NAD_bind_Glu_DH"/>
</dbReference>
<evidence type="ECO:0000256" key="3">
    <source>
        <dbReference type="PIRNR" id="PIRNR000185"/>
    </source>
</evidence>
<reference evidence="10" key="1">
    <citation type="submission" date="2017-09" db="EMBL/GenBank/DDBJ databases">
        <title>Depth-based differentiation of microbial function through sediment-hosted aquifers and enrichment of novel symbionts in the deep terrestrial subsurface.</title>
        <authorList>
            <person name="Probst A.J."/>
            <person name="Ladd B."/>
            <person name="Jarett J.K."/>
            <person name="Geller-Mcgrath D.E."/>
            <person name="Sieber C.M.K."/>
            <person name="Emerson J.B."/>
            <person name="Anantharaman K."/>
            <person name="Thomas B.C."/>
            <person name="Malmstrom R."/>
            <person name="Stieglmeier M."/>
            <person name="Klingl A."/>
            <person name="Woyke T."/>
            <person name="Ryan C.M."/>
            <person name="Banfield J.F."/>
        </authorList>
    </citation>
    <scope>NUCLEOTIDE SEQUENCE [LARGE SCALE GENOMIC DNA]</scope>
</reference>
<dbReference type="GO" id="GO:0004352">
    <property type="term" value="F:glutamate dehydrogenase (NAD+) activity"/>
    <property type="evidence" value="ECO:0007669"/>
    <property type="project" value="TreeGrafter"/>
</dbReference>
<dbReference type="EMBL" id="PEZV01000008">
    <property type="protein sequence ID" value="PIT97480.1"/>
    <property type="molecule type" value="Genomic_DNA"/>
</dbReference>
<organism evidence="9 10">
    <name type="scientific">Candidatus Berkelbacteria bacterium CG10_big_fil_rev_8_21_14_0_10_41_12</name>
    <dbReference type="NCBI Taxonomy" id="1974513"/>
    <lineage>
        <taxon>Bacteria</taxon>
        <taxon>Candidatus Berkelbacteria</taxon>
    </lineage>
</organism>
<dbReference type="SMART" id="SM00839">
    <property type="entry name" value="ELFV_dehydrog"/>
    <property type="match status" value="1"/>
</dbReference>